<feature type="chain" id="PRO_5010994228" evidence="2">
    <location>
        <begin position="25"/>
        <end position="284"/>
    </location>
</feature>
<proteinExistence type="predicted"/>
<comment type="caution">
    <text evidence="3">The sequence shown here is derived from an EMBL/GenBank/DDBJ whole genome shotgun (WGS) entry which is preliminary data.</text>
</comment>
<sequence>MHFLPFVGLLGALTLFKNLGESTAKPIKPVVIELRIAKNMGANISTATDFPLLIVRDVVLSDRDVPSFTEYRPNSTTVTILEHFIAMHRQKRKASIFKKRQDLEKRKNKECKKKKKKNYKLCEGVYKMFWNAATRQCEFCDKGKVPNPKGEKCIDPETPEHEKERGRCPEGKILDPSVSGQDHTTLYPKCIDKDQQNRCPEGQSESTPTKSQTSKCAPDDDPNKKCEDDGTYVHKSIGLDGKLKKSCRLTREKEQEKAKKTDDKTGKTGNKGRQDEARKKRQGE</sequence>
<feature type="compositionally biased region" description="Basic and acidic residues" evidence="1">
    <location>
        <begin position="150"/>
        <end position="173"/>
    </location>
</feature>
<evidence type="ECO:0000256" key="1">
    <source>
        <dbReference type="SAM" id="MobiDB-lite"/>
    </source>
</evidence>
<name>A0A1Y1ZYX2_9PLEO</name>
<dbReference type="Proteomes" id="UP000193144">
    <property type="component" value="Unassembled WGS sequence"/>
</dbReference>
<evidence type="ECO:0000313" key="4">
    <source>
        <dbReference type="Proteomes" id="UP000193144"/>
    </source>
</evidence>
<evidence type="ECO:0000313" key="3">
    <source>
        <dbReference type="EMBL" id="ORY14965.1"/>
    </source>
</evidence>
<dbReference type="EMBL" id="MCFA01000029">
    <property type="protein sequence ID" value="ORY14965.1"/>
    <property type="molecule type" value="Genomic_DNA"/>
</dbReference>
<feature type="compositionally biased region" description="Basic and acidic residues" evidence="1">
    <location>
        <begin position="249"/>
        <end position="284"/>
    </location>
</feature>
<accession>A0A1Y1ZYX2</accession>
<keyword evidence="2" id="KW-0732">Signal</keyword>
<dbReference type="OrthoDB" id="5150738at2759"/>
<protein>
    <submittedName>
        <fullName evidence="3">Uncharacterized protein</fullName>
    </submittedName>
</protein>
<evidence type="ECO:0000256" key="2">
    <source>
        <dbReference type="SAM" id="SignalP"/>
    </source>
</evidence>
<keyword evidence="4" id="KW-1185">Reference proteome</keyword>
<gene>
    <name evidence="3" type="ORF">BCR34DRAFT_598865</name>
</gene>
<feature type="region of interest" description="Disordered" evidence="1">
    <location>
        <begin position="150"/>
        <end position="284"/>
    </location>
</feature>
<feature type="compositionally biased region" description="Polar residues" evidence="1">
    <location>
        <begin position="203"/>
        <end position="215"/>
    </location>
</feature>
<reference evidence="3 4" key="1">
    <citation type="submission" date="2016-07" db="EMBL/GenBank/DDBJ databases">
        <title>Pervasive Adenine N6-methylation of Active Genes in Fungi.</title>
        <authorList>
            <consortium name="DOE Joint Genome Institute"/>
            <person name="Mondo S.J."/>
            <person name="Dannebaum R.O."/>
            <person name="Kuo R.C."/>
            <person name="Labutti K."/>
            <person name="Haridas S."/>
            <person name="Kuo A."/>
            <person name="Salamov A."/>
            <person name="Ahrendt S.R."/>
            <person name="Lipzen A."/>
            <person name="Sullivan W."/>
            <person name="Andreopoulos W.B."/>
            <person name="Clum A."/>
            <person name="Lindquist E."/>
            <person name="Daum C."/>
            <person name="Ramamoorthy G.K."/>
            <person name="Gryganskyi A."/>
            <person name="Culley D."/>
            <person name="Magnuson J.K."/>
            <person name="James T.Y."/>
            <person name="O'Malley M.A."/>
            <person name="Stajich J.E."/>
            <person name="Spatafora J.W."/>
            <person name="Visel A."/>
            <person name="Grigoriev I.V."/>
        </authorList>
    </citation>
    <scope>NUCLEOTIDE SEQUENCE [LARGE SCALE GENOMIC DNA]</scope>
    <source>
        <strain evidence="3 4">CBS 115471</strain>
    </source>
</reference>
<dbReference type="AlphaFoldDB" id="A0A1Y1ZYX2"/>
<feature type="compositionally biased region" description="Basic and acidic residues" evidence="1">
    <location>
        <begin position="217"/>
        <end position="232"/>
    </location>
</feature>
<feature type="signal peptide" evidence="2">
    <location>
        <begin position="1"/>
        <end position="24"/>
    </location>
</feature>
<organism evidence="3 4">
    <name type="scientific">Clohesyomyces aquaticus</name>
    <dbReference type="NCBI Taxonomy" id="1231657"/>
    <lineage>
        <taxon>Eukaryota</taxon>
        <taxon>Fungi</taxon>
        <taxon>Dikarya</taxon>
        <taxon>Ascomycota</taxon>
        <taxon>Pezizomycotina</taxon>
        <taxon>Dothideomycetes</taxon>
        <taxon>Pleosporomycetidae</taxon>
        <taxon>Pleosporales</taxon>
        <taxon>Lindgomycetaceae</taxon>
        <taxon>Clohesyomyces</taxon>
    </lineage>
</organism>